<proteinExistence type="predicted"/>
<dbReference type="GeneID" id="94376754"/>
<dbReference type="EMBL" id="CP080034">
    <property type="protein sequence ID" value="QYC10011.1"/>
    <property type="molecule type" value="Genomic_DNA"/>
</dbReference>
<organism evidence="1 2">
    <name type="scientific">Brevundimonas nasdae</name>
    <dbReference type="NCBI Taxonomy" id="172043"/>
    <lineage>
        <taxon>Bacteria</taxon>
        <taxon>Pseudomonadati</taxon>
        <taxon>Pseudomonadota</taxon>
        <taxon>Alphaproteobacteria</taxon>
        <taxon>Caulobacterales</taxon>
        <taxon>Caulobacteraceae</taxon>
        <taxon>Brevundimonas</taxon>
    </lineage>
</organism>
<reference evidence="1 2" key="1">
    <citation type="submission" date="2021-07" db="EMBL/GenBank/DDBJ databases">
        <title>Isolation and characterization of bacteria from a gold mining with a capacity of golden bioaccumulation.</title>
        <authorList>
            <person name="Yang X.J."/>
        </authorList>
    </citation>
    <scope>NUCLEOTIDE SEQUENCE [LARGE SCALE GENOMIC DNA]</scope>
    <source>
        <strain evidence="1 2">Au29</strain>
    </source>
</reference>
<dbReference type="RefSeq" id="WP_219352865.1">
    <property type="nucleotide sequence ID" value="NZ_CP080034.1"/>
</dbReference>
<name>A0ABX8TFN5_9CAUL</name>
<dbReference type="Proteomes" id="UP000824334">
    <property type="component" value="Chromosome"/>
</dbReference>
<evidence type="ECO:0000313" key="2">
    <source>
        <dbReference type="Proteomes" id="UP000824334"/>
    </source>
</evidence>
<keyword evidence="2" id="KW-1185">Reference proteome</keyword>
<sequence length="507" mass="58274">MTASFSLVMPDLRAVSDEDLESLLPQADGAWSRQTKALMLSLGAQKLNLNSNWAEVRRDWVCEACQRRKLEIARASDNGVLLCQLEWHHDHLRDHAKKMLRPLVNTEDRTPEARDLRRGVDACKDLTMRFFTTLICNDCNTAEGKAKSRLGDLIPSYFSFSPREIMRFIQVKPNRMHGIDDEAVRDVWNEVERDVTDRLAFLDILAGRLNAGGHRIHGNPPQFWSPHVLTSIVPRLASQQGHDAESLYRIPGIVSERSVRHDGFGISPRLKRTASRRPSLEDLAAFRTSQGVETPWRRVVPDWRCEVCRRDRSEALRLSGKGKWTGRLHRHMVFTAERDPQALFWRVGDESWMGAFRSYRVVYICQDCRQVVTDLRSIDASYSENALSVSDLRDLVTDIAPNRKHDVDMPAARARADENSEYLGLIDDYNRHRSQSISLTIELTTLTGEFRMGQEEALIELTPLAWAPGFSDDQLRERLDWLLLEGRRLRREDLERDADLLPMEPRA</sequence>
<protein>
    <submittedName>
        <fullName evidence="1">Uncharacterized protein</fullName>
    </submittedName>
</protein>
<evidence type="ECO:0000313" key="1">
    <source>
        <dbReference type="EMBL" id="QYC10011.1"/>
    </source>
</evidence>
<accession>A0ABX8TFN5</accession>
<gene>
    <name evidence="1" type="ORF">KWG56_15810</name>
</gene>